<dbReference type="GeneTree" id="ENSGT00530000063777"/>
<dbReference type="Antibodypedia" id="1427">
    <property type="antibodies" value="356 antibodies from 36 providers"/>
</dbReference>
<evidence type="ECO:0000313" key="3">
    <source>
        <dbReference type="MGI" id="MGI:1928488"/>
    </source>
</evidence>
<dbReference type="Ensembl" id="ENSMUST00000236954.2">
    <property type="protein sequence ID" value="ENSMUSP00000158412.2"/>
    <property type="gene ID" value="ENSMUSG00000024045.7"/>
</dbReference>
<reference evidence="2" key="2">
    <citation type="journal article" date="2011" name="PLoS Biol.">
        <title>Modernizing reference genome assemblies.</title>
        <authorList>
            <person name="Church D.M."/>
            <person name="Schneider V.A."/>
            <person name="Graves T."/>
            <person name="Auger K."/>
            <person name="Cunningham F."/>
            <person name="Bouk N."/>
            <person name="Chen H.C."/>
            <person name="Agarwala R."/>
            <person name="McLaren W.M."/>
            <person name="Ritchie G.R."/>
            <person name="Albracht D."/>
            <person name="Kremitzki M."/>
            <person name="Rock S."/>
            <person name="Kotkiewicz H."/>
            <person name="Kremitzki C."/>
            <person name="Wollam A."/>
            <person name="Trani L."/>
            <person name="Fulton L."/>
            <person name="Fulton R."/>
            <person name="Matthews L."/>
            <person name="Whitehead S."/>
            <person name="Chow W."/>
            <person name="Torrance J."/>
            <person name="Dunn M."/>
            <person name="Harden G."/>
            <person name="Threadgold G."/>
            <person name="Wood J."/>
            <person name="Collins J."/>
            <person name="Heath P."/>
            <person name="Griffiths G."/>
            <person name="Pelan S."/>
            <person name="Grafham D."/>
            <person name="Eichler E.E."/>
            <person name="Weinstock G."/>
            <person name="Mardis E.R."/>
            <person name="Wilson R.K."/>
            <person name="Howe K."/>
            <person name="Flicek P."/>
            <person name="Hubbard T."/>
        </authorList>
    </citation>
    <scope>NUCLEOTIDE SEQUENCE [LARGE SCALE GENOMIC DNA]</scope>
    <source>
        <strain evidence="2">C57BL/6J</strain>
    </source>
</reference>
<dbReference type="VEuPathDB" id="HostDB:ENSMUSG00000024045"/>
<reference evidence="2" key="3">
    <citation type="submission" date="2025-05" db="UniProtKB">
        <authorList>
            <consortium name="Ensembl"/>
        </authorList>
    </citation>
    <scope>IDENTIFICATION</scope>
    <source>
        <strain evidence="2">C57BL/6J</strain>
    </source>
</reference>
<protein>
    <submittedName>
        <fullName evidence="2">A kinase anchor protein 8</fullName>
    </submittedName>
</protein>
<keyword evidence="4" id="KW-1185">Reference proteome</keyword>
<accession>A0A494B9L9</accession>
<dbReference type="MGI" id="MGI:1928488">
    <property type="gene designation" value="Akap8"/>
</dbReference>
<dbReference type="Bgee" id="ENSMUSG00000024045">
    <property type="expression patterns" value="Expressed in retinal neural layer and 286 other cell types or tissues"/>
</dbReference>
<name>A0A494B9L9_MOUSE</name>
<gene>
    <name evidence="2 3" type="primary">Akap8</name>
</gene>
<reference evidence="2 4" key="1">
    <citation type="journal article" date="2009" name="PLoS Biol.">
        <title>Lineage-specific biology revealed by a finished genome assembly of the mouse.</title>
        <authorList>
            <consortium name="Mouse Genome Sequencing Consortium"/>
            <person name="Church D.M."/>
            <person name="Goodstadt L."/>
            <person name="Hillier L.W."/>
            <person name="Zody M.C."/>
            <person name="Goldstein S."/>
            <person name="She X."/>
            <person name="Bult C.J."/>
            <person name="Agarwala R."/>
            <person name="Cherry J.L."/>
            <person name="DiCuccio M."/>
            <person name="Hlavina W."/>
            <person name="Kapustin Y."/>
            <person name="Meric P."/>
            <person name="Maglott D."/>
            <person name="Birtle Z."/>
            <person name="Marques A.C."/>
            <person name="Graves T."/>
            <person name="Zhou S."/>
            <person name="Teague B."/>
            <person name="Potamousis K."/>
            <person name="Churas C."/>
            <person name="Place M."/>
            <person name="Herschleb J."/>
            <person name="Runnheim R."/>
            <person name="Forrest D."/>
            <person name="Amos-Landgraf J."/>
            <person name="Schwartz D.C."/>
            <person name="Cheng Z."/>
            <person name="Lindblad-Toh K."/>
            <person name="Eichler E.E."/>
            <person name="Ponting C.P."/>
        </authorList>
    </citation>
    <scope>NUCLEOTIDE SEQUENCE [LARGE SCALE GENOMIC DNA]</scope>
    <source>
        <strain evidence="2 4">C57BL/6J</strain>
    </source>
</reference>
<evidence type="ECO:0000256" key="1">
    <source>
        <dbReference type="SAM" id="MobiDB-lite"/>
    </source>
</evidence>
<dbReference type="Proteomes" id="UP000000589">
    <property type="component" value="Chromosome 17"/>
</dbReference>
<dbReference type="ExpressionAtlas" id="A0A494B9L9">
    <property type="expression patterns" value="baseline and differential"/>
</dbReference>
<evidence type="ECO:0000313" key="4">
    <source>
        <dbReference type="Proteomes" id="UP000000589"/>
    </source>
</evidence>
<organism evidence="2 4">
    <name type="scientific">Mus musculus</name>
    <name type="common">Mouse</name>
    <dbReference type="NCBI Taxonomy" id="10090"/>
    <lineage>
        <taxon>Eukaryota</taxon>
        <taxon>Metazoa</taxon>
        <taxon>Chordata</taxon>
        <taxon>Craniata</taxon>
        <taxon>Vertebrata</taxon>
        <taxon>Euteleostomi</taxon>
        <taxon>Mammalia</taxon>
        <taxon>Eutheria</taxon>
        <taxon>Euarchontoglires</taxon>
        <taxon>Glires</taxon>
        <taxon>Rodentia</taxon>
        <taxon>Myomorpha</taxon>
        <taxon>Muroidea</taxon>
        <taxon>Muridae</taxon>
        <taxon>Murinae</taxon>
        <taxon>Mus</taxon>
        <taxon>Mus</taxon>
    </lineage>
</organism>
<proteinExistence type="predicted"/>
<sequence>MEQGYGGYGAWSAGPANTQAPSASSHTSPTTPGPVYLSIIPTAPATVMIMTLTWELTAMVALVGHSTTVGTQPQSGAPLMVS</sequence>
<feature type="compositionally biased region" description="Low complexity" evidence="1">
    <location>
        <begin position="18"/>
        <end position="33"/>
    </location>
</feature>
<evidence type="ECO:0000313" key="2">
    <source>
        <dbReference type="Ensembl" id="ENSMUSP00000157663.2"/>
    </source>
</evidence>
<dbReference type="Ensembl" id="ENSMUST00000235764.2">
    <property type="protein sequence ID" value="ENSMUSP00000157663.2"/>
    <property type="gene ID" value="ENSMUSG00000024045.7"/>
</dbReference>
<feature type="region of interest" description="Disordered" evidence="1">
    <location>
        <begin position="1"/>
        <end position="33"/>
    </location>
</feature>
<dbReference type="AGR" id="MGI:1928488"/>
<dbReference type="AlphaFoldDB" id="A0A494B9L9"/>